<keyword evidence="3" id="KW-1185">Reference proteome</keyword>
<proteinExistence type="predicted"/>
<dbReference type="Proteomes" id="UP000002258">
    <property type="component" value="Chromosome 3"/>
</dbReference>
<feature type="compositionally biased region" description="Basic residues" evidence="1">
    <location>
        <begin position="140"/>
        <end position="153"/>
    </location>
</feature>
<evidence type="ECO:0000313" key="3">
    <source>
        <dbReference type="Proteomes" id="UP000002258"/>
    </source>
</evidence>
<dbReference type="GeneID" id="4837993"/>
<sequence>MANSLFLQFLSFKSLNTKSDLQNITIMSSNDDNESIDPRLRDLVLGTESLTYGDDVFHDAPEPAIENHESPQLNNEEERVQNEEPNPVPPANLVQMPLNTIGADGKPVYITPGRVTLLKDDSGNSYLLHPNGFVSPVNAPKRKSERNKRKRKVPPFFHMPTPITKNTTAEELLRCHTNVLELVQFSEIMNKETSSRYGDLDTSSTVLHSATNSSKSSTRSSTRNQLSNNNSVKSDQKKPRSAQQPPPGPGSGSVPGFQS</sequence>
<dbReference type="RefSeq" id="XP_001383786.2">
    <property type="nucleotide sequence ID" value="XM_001383749.1"/>
</dbReference>
<feature type="region of interest" description="Disordered" evidence="1">
    <location>
        <begin position="60"/>
        <end position="88"/>
    </location>
</feature>
<reference evidence="2 3" key="1">
    <citation type="journal article" date="2007" name="Nat. Biotechnol.">
        <title>Genome sequence of the lignocellulose-bioconverting and xylose-fermenting yeast Pichia stipitis.</title>
        <authorList>
            <person name="Jeffries T.W."/>
            <person name="Grigoriev I.V."/>
            <person name="Grimwood J."/>
            <person name="Laplaza J.M."/>
            <person name="Aerts A."/>
            <person name="Salamov A."/>
            <person name="Schmutz J."/>
            <person name="Lindquist E."/>
            <person name="Dehal P."/>
            <person name="Shapiro H."/>
            <person name="Jin Y.S."/>
            <person name="Passoth V."/>
            <person name="Richardson P.M."/>
        </authorList>
    </citation>
    <scope>NUCLEOTIDE SEQUENCE [LARGE SCALE GENOMIC DNA]</scope>
    <source>
        <strain evidence="3">ATCC 58785 / CBS 6054 / NBRC 10063 / NRRL Y-11545</strain>
    </source>
</reference>
<dbReference type="EMBL" id="CP000497">
    <property type="protein sequence ID" value="ABN65757.2"/>
    <property type="molecule type" value="Genomic_DNA"/>
</dbReference>
<feature type="compositionally biased region" description="Basic and acidic residues" evidence="1">
    <location>
        <begin position="60"/>
        <end position="69"/>
    </location>
</feature>
<protein>
    <submittedName>
        <fullName evidence="2">Uncharacterized protein</fullName>
    </submittedName>
</protein>
<feature type="compositionally biased region" description="Low complexity" evidence="1">
    <location>
        <begin position="209"/>
        <end position="224"/>
    </location>
</feature>
<name>A3LRK9_PICST</name>
<dbReference type="KEGG" id="pic:PICST_30726"/>
<feature type="region of interest" description="Disordered" evidence="1">
    <location>
        <begin position="207"/>
        <end position="259"/>
    </location>
</feature>
<gene>
    <name evidence="2" type="ORF">PICST_30726</name>
</gene>
<dbReference type="HOGENOM" id="CLU_1074058_0_0_1"/>
<evidence type="ECO:0000256" key="1">
    <source>
        <dbReference type="SAM" id="MobiDB-lite"/>
    </source>
</evidence>
<evidence type="ECO:0000313" key="2">
    <source>
        <dbReference type="EMBL" id="ABN65757.2"/>
    </source>
</evidence>
<dbReference type="AlphaFoldDB" id="A3LRK9"/>
<dbReference type="InParanoid" id="A3LRK9"/>
<accession>A3LRK9</accession>
<organism evidence="2 3">
    <name type="scientific">Scheffersomyces stipitis (strain ATCC 58785 / CBS 6054 / NBRC 10063 / NRRL Y-11545)</name>
    <name type="common">Yeast</name>
    <name type="synonym">Pichia stipitis</name>
    <dbReference type="NCBI Taxonomy" id="322104"/>
    <lineage>
        <taxon>Eukaryota</taxon>
        <taxon>Fungi</taxon>
        <taxon>Dikarya</taxon>
        <taxon>Ascomycota</taxon>
        <taxon>Saccharomycotina</taxon>
        <taxon>Pichiomycetes</taxon>
        <taxon>Debaryomycetaceae</taxon>
        <taxon>Scheffersomyces</taxon>
    </lineage>
</organism>
<feature type="region of interest" description="Disordered" evidence="1">
    <location>
        <begin position="132"/>
        <end position="162"/>
    </location>
</feature>
<dbReference type="OrthoDB" id="4026506at2759"/>